<comment type="caution">
    <text evidence="5">The sequence shown here is derived from an EMBL/GenBank/DDBJ whole genome shotgun (WGS) entry which is preliminary data.</text>
</comment>
<reference evidence="5 6" key="1">
    <citation type="submission" date="2019-10" db="EMBL/GenBank/DDBJ databases">
        <title>Prolixibacter strains distinguished by the presence of nitrate reductase genes were adept at nitrate-dependent anaerobic corrosion of metallic iron and carbon steel.</title>
        <authorList>
            <person name="Iino T."/>
            <person name="Shono N."/>
            <person name="Ito K."/>
            <person name="Nakamura R."/>
            <person name="Sueoka K."/>
            <person name="Harayama S."/>
            <person name="Ohkuma M."/>
        </authorList>
    </citation>
    <scope>NUCLEOTIDE SEQUENCE [LARGE SCALE GENOMIC DNA]</scope>
    <source>
        <strain evidence="5 6">JCM 13498</strain>
    </source>
</reference>
<dbReference type="Proteomes" id="UP000391834">
    <property type="component" value="Unassembled WGS sequence"/>
</dbReference>
<evidence type="ECO:0000256" key="3">
    <source>
        <dbReference type="ARBA" id="ARBA00023237"/>
    </source>
</evidence>
<evidence type="ECO:0000256" key="2">
    <source>
        <dbReference type="ARBA" id="ARBA00023136"/>
    </source>
</evidence>
<proteinExistence type="predicted"/>
<dbReference type="Pfam" id="PF14905">
    <property type="entry name" value="OMP_b-brl_3"/>
    <property type="match status" value="1"/>
</dbReference>
<dbReference type="Pfam" id="PF13715">
    <property type="entry name" value="CarbopepD_reg_2"/>
    <property type="match status" value="1"/>
</dbReference>
<dbReference type="AlphaFoldDB" id="A0A5M4B336"/>
<organism evidence="5 6">
    <name type="scientific">Prolixibacter bellariivorans</name>
    <dbReference type="NCBI Taxonomy" id="314319"/>
    <lineage>
        <taxon>Bacteria</taxon>
        <taxon>Pseudomonadati</taxon>
        <taxon>Bacteroidota</taxon>
        <taxon>Bacteroidia</taxon>
        <taxon>Marinilabiliales</taxon>
        <taxon>Prolixibacteraceae</taxon>
        <taxon>Prolixibacter</taxon>
    </lineage>
</organism>
<keyword evidence="2" id="KW-0472">Membrane</keyword>
<feature type="domain" description="Outer membrane protein beta-barrel" evidence="4">
    <location>
        <begin position="390"/>
        <end position="757"/>
    </location>
</feature>
<dbReference type="EMBL" id="BLAX01000001">
    <property type="protein sequence ID" value="GET34321.1"/>
    <property type="molecule type" value="Genomic_DNA"/>
</dbReference>
<sequence length="802" mass="91381">MKDITQILNFQETMKRFFILANTSKILFTTLIGLMTFQSLWAHSITGQIKDGKSDQSIPYATISLYNANDSSLITGTVSGTDGHFAIAKVASGKYNLHVSFMGYQTVSRKIDLTNQENYHAGTILLQATSVKLGEAVVTGERIRAKAEPDKTTYFINKKLEDASNTGLDVLKYIPGVQLDFSQNLSLEGNQNILLLVDGKERDTGFIRQLDASQIDKVEVTTMPGSKYDASLSGVINIILKHRETGVNGYVHGEIPTSQNAVYIFPGYGLNYGGKKFSFQTSYSGQISDFPIIENNYREISKPQQTTTITSQQDVMQNNWSHRFNFGIDYFMNKQNQINLYTFYNPYSSEHNGTMTLQSQINQTQDRYWQAKKTDNDRNHKLFGSLFYKHLFHQPNQELTVDASYYYLTAHNATTYAYDSSSEGGASEQTNIVRPRQQNASIKADFTTPLTEYFKLETGMKGLLKSMTDRQSDSFRYRENIMAGYGSFSFAKDKVQLNAGLRAEHSTNDFIDHFTRHSWAWLPSASLNYQLSKTKSLKISYRRSIFRPNIYQLNPYLSQNDPYSLQSGNPWLKPQFSQDLFLDYSMRLGNNFLSTRLFYNQSNHVINSLTFVNDSNLFETNIHNAGEIEQLGLQISGALKLGKTFAFNPYLKVFSNWTHPNAIATQYQTVAKQELSYEMGLSAIASFKHDWTAAFRMQYYHPTTDIQTIRNMSDALYFVSVEKTIKKKIKLGIVSGLPFKRSFAYHGEKTQGPNFYQRSVGSVILPSVPIWFSIRYQFSSGKKVHTIQRETEKLDRIPKKGF</sequence>
<dbReference type="Gene3D" id="2.40.170.20">
    <property type="entry name" value="TonB-dependent receptor, beta-barrel domain"/>
    <property type="match status" value="1"/>
</dbReference>
<keyword evidence="6" id="KW-1185">Reference proteome</keyword>
<dbReference type="SUPFAM" id="SSF49464">
    <property type="entry name" value="Carboxypeptidase regulatory domain-like"/>
    <property type="match status" value="1"/>
</dbReference>
<evidence type="ECO:0000259" key="4">
    <source>
        <dbReference type="Pfam" id="PF14905"/>
    </source>
</evidence>
<dbReference type="GO" id="GO:0009279">
    <property type="term" value="C:cell outer membrane"/>
    <property type="evidence" value="ECO:0007669"/>
    <property type="project" value="UniProtKB-SubCell"/>
</dbReference>
<dbReference type="Gene3D" id="2.170.130.10">
    <property type="entry name" value="TonB-dependent receptor, plug domain"/>
    <property type="match status" value="1"/>
</dbReference>
<dbReference type="InterPro" id="IPR041700">
    <property type="entry name" value="OMP_b-brl_3"/>
</dbReference>
<gene>
    <name evidence="5" type="ORF">PbJCM13498_31840</name>
</gene>
<protein>
    <recommendedName>
        <fullName evidence="4">Outer membrane protein beta-barrel domain-containing protein</fullName>
    </recommendedName>
</protein>
<evidence type="ECO:0000313" key="6">
    <source>
        <dbReference type="Proteomes" id="UP000391834"/>
    </source>
</evidence>
<accession>A0A5M4B336</accession>
<dbReference type="InterPro" id="IPR036942">
    <property type="entry name" value="Beta-barrel_TonB_sf"/>
</dbReference>
<dbReference type="OrthoDB" id="603275at2"/>
<dbReference type="InterPro" id="IPR037066">
    <property type="entry name" value="Plug_dom_sf"/>
</dbReference>
<evidence type="ECO:0000313" key="5">
    <source>
        <dbReference type="EMBL" id="GET34321.1"/>
    </source>
</evidence>
<evidence type="ECO:0000256" key="1">
    <source>
        <dbReference type="ARBA" id="ARBA00004442"/>
    </source>
</evidence>
<keyword evidence="3" id="KW-0998">Cell outer membrane</keyword>
<dbReference type="InterPro" id="IPR008969">
    <property type="entry name" value="CarboxyPept-like_regulatory"/>
</dbReference>
<comment type="subcellular location">
    <subcellularLocation>
        <location evidence="1">Cell outer membrane</location>
    </subcellularLocation>
</comment>
<dbReference type="SUPFAM" id="SSF56935">
    <property type="entry name" value="Porins"/>
    <property type="match status" value="1"/>
</dbReference>
<dbReference type="Gene3D" id="2.60.40.1120">
    <property type="entry name" value="Carboxypeptidase-like, regulatory domain"/>
    <property type="match status" value="1"/>
</dbReference>
<name>A0A5M4B336_9BACT</name>